<evidence type="ECO:0000256" key="2">
    <source>
        <dbReference type="ARBA" id="ARBA00009156"/>
    </source>
</evidence>
<dbReference type="SUPFAM" id="SSF53067">
    <property type="entry name" value="Actin-like ATPase domain"/>
    <property type="match status" value="2"/>
</dbReference>
<dbReference type="FunFam" id="3.30.420.40:FF:000008">
    <property type="entry name" value="Glycerol kinase"/>
    <property type="match status" value="1"/>
</dbReference>
<dbReference type="GO" id="GO:0006072">
    <property type="term" value="P:glycerol-3-phosphate metabolic process"/>
    <property type="evidence" value="ECO:0007669"/>
    <property type="project" value="InterPro"/>
</dbReference>
<evidence type="ECO:0000259" key="11">
    <source>
        <dbReference type="Pfam" id="PF00370"/>
    </source>
</evidence>
<evidence type="ECO:0000256" key="8">
    <source>
        <dbReference type="ARBA" id="ARBA00022840"/>
    </source>
</evidence>
<sequence>MAVVVSIDAGTTGVRSFALDENGEQVGLSYKEFQQHYPRPGWVEHDASEIWASVQATLSELMSTINEPIAAVGITNQRETIVAWSRASDEPLCRAIVWQDLRTSDRCDQLLESAHLDQFRKITGLVINPYFSGTKIQWLLENGDVQVNPDLAFGTIDSWLIWKLSGGSTHATDATNASRTLLYDINEGCWSPELCELLGVPASSLPEVRPSAGRFDVTADTTALGAGIPISGVAGDQQSALFGQACLEPGMTKTTYGTGSFVLMNVGTTCPEAVEGLLTTVAWDLGNGPVFALEGSVFATGAAIQWLRDGLEVIGDASEIGPLAESADDTGGVFFVPAFAGLGSPWWDTRARGTIIGITGGTGRKELALAVVEAMAFQTRDVVDAMIQAGGMPVSEMRVDGGAAVMDLLLQIQADQLGVRVARPRITETTAQGAAMLAGLAEGIWTSTQEISDAWQLEQAFQPRDNRRESDAMHEEWLRAVARSRNWSNSQ</sequence>
<evidence type="ECO:0000256" key="4">
    <source>
        <dbReference type="ARBA" id="ARBA00022679"/>
    </source>
</evidence>
<name>A0A381QA97_9ZZZZ</name>
<evidence type="ECO:0000256" key="9">
    <source>
        <dbReference type="ARBA" id="ARBA00043149"/>
    </source>
</evidence>
<dbReference type="AlphaFoldDB" id="A0A381QA97"/>
<dbReference type="InterPro" id="IPR043129">
    <property type="entry name" value="ATPase_NBD"/>
</dbReference>
<dbReference type="GO" id="GO:0005524">
    <property type="term" value="F:ATP binding"/>
    <property type="evidence" value="ECO:0007669"/>
    <property type="project" value="UniProtKB-KW"/>
</dbReference>
<dbReference type="NCBIfam" id="TIGR01311">
    <property type="entry name" value="glycerol_kin"/>
    <property type="match status" value="1"/>
</dbReference>
<dbReference type="Pfam" id="PF00370">
    <property type="entry name" value="FGGY_N"/>
    <property type="match status" value="1"/>
</dbReference>
<keyword evidence="8" id="KW-0067">ATP-binding</keyword>
<dbReference type="GO" id="GO:0005829">
    <property type="term" value="C:cytosol"/>
    <property type="evidence" value="ECO:0007669"/>
    <property type="project" value="TreeGrafter"/>
</dbReference>
<dbReference type="PANTHER" id="PTHR10196:SF69">
    <property type="entry name" value="GLYCEROL KINASE"/>
    <property type="match status" value="1"/>
</dbReference>
<dbReference type="PROSITE" id="PS00445">
    <property type="entry name" value="FGGY_KINASES_2"/>
    <property type="match status" value="1"/>
</dbReference>
<feature type="domain" description="Carbohydrate kinase FGGY N-terminal" evidence="11">
    <location>
        <begin position="4"/>
        <end position="243"/>
    </location>
</feature>
<dbReference type="PIRSF" id="PIRSF000538">
    <property type="entry name" value="GlpK"/>
    <property type="match status" value="1"/>
</dbReference>
<evidence type="ECO:0000259" key="12">
    <source>
        <dbReference type="Pfam" id="PF02782"/>
    </source>
</evidence>
<dbReference type="InterPro" id="IPR005999">
    <property type="entry name" value="Glycerol_kin"/>
</dbReference>
<evidence type="ECO:0000256" key="10">
    <source>
        <dbReference type="ARBA" id="ARBA00052101"/>
    </source>
</evidence>
<dbReference type="NCBIfam" id="NF000756">
    <property type="entry name" value="PRK00047.1"/>
    <property type="match status" value="1"/>
</dbReference>
<keyword evidence="5" id="KW-0547">Nucleotide-binding</keyword>
<dbReference type="EMBL" id="UINC01001261">
    <property type="protein sequence ID" value="SUZ75908.1"/>
    <property type="molecule type" value="Genomic_DNA"/>
</dbReference>
<dbReference type="PROSITE" id="PS00933">
    <property type="entry name" value="FGGY_KINASES_1"/>
    <property type="match status" value="1"/>
</dbReference>
<keyword evidence="4" id="KW-0808">Transferase</keyword>
<dbReference type="Pfam" id="PF02782">
    <property type="entry name" value="FGGY_C"/>
    <property type="match status" value="1"/>
</dbReference>
<dbReference type="InterPro" id="IPR000577">
    <property type="entry name" value="Carb_kinase_FGGY"/>
</dbReference>
<dbReference type="GO" id="GO:0006071">
    <property type="term" value="P:glycerol metabolic process"/>
    <property type="evidence" value="ECO:0007669"/>
    <property type="project" value="UniProtKB-KW"/>
</dbReference>
<accession>A0A381QA97</accession>
<proteinExistence type="inferred from homology"/>
<evidence type="ECO:0000313" key="13">
    <source>
        <dbReference type="EMBL" id="SUZ75908.1"/>
    </source>
</evidence>
<feature type="domain" description="Carbohydrate kinase FGGY C-terminal" evidence="12">
    <location>
        <begin position="254"/>
        <end position="441"/>
    </location>
</feature>
<organism evidence="13">
    <name type="scientific">marine metagenome</name>
    <dbReference type="NCBI Taxonomy" id="408172"/>
    <lineage>
        <taxon>unclassified sequences</taxon>
        <taxon>metagenomes</taxon>
        <taxon>ecological metagenomes</taxon>
    </lineage>
</organism>
<evidence type="ECO:0000256" key="6">
    <source>
        <dbReference type="ARBA" id="ARBA00022777"/>
    </source>
</evidence>
<dbReference type="InterPro" id="IPR018484">
    <property type="entry name" value="FGGY_N"/>
</dbReference>
<dbReference type="InterPro" id="IPR018483">
    <property type="entry name" value="Carb_kinase_FGGY_CS"/>
</dbReference>
<evidence type="ECO:0000256" key="1">
    <source>
        <dbReference type="ARBA" id="ARBA00005190"/>
    </source>
</evidence>
<dbReference type="EC" id="2.7.1.30" evidence="3"/>
<keyword evidence="6" id="KW-0418">Kinase</keyword>
<dbReference type="FunFam" id="3.30.420.40:FF:000007">
    <property type="entry name" value="Glycerol kinase"/>
    <property type="match status" value="1"/>
</dbReference>
<dbReference type="Gene3D" id="3.30.420.40">
    <property type="match status" value="2"/>
</dbReference>
<evidence type="ECO:0000256" key="3">
    <source>
        <dbReference type="ARBA" id="ARBA00012099"/>
    </source>
</evidence>
<comment type="pathway">
    <text evidence="1">Polyol metabolism; glycerol degradation via glycerol kinase pathway; sn-glycerol 3-phosphate from glycerol: step 1/1.</text>
</comment>
<gene>
    <name evidence="13" type="ORF">METZ01_LOCUS28762</name>
</gene>
<keyword evidence="7" id="KW-0319">Glycerol metabolism</keyword>
<comment type="catalytic activity">
    <reaction evidence="10">
        <text>glycerol + ATP = sn-glycerol 3-phosphate + ADP + H(+)</text>
        <dbReference type="Rhea" id="RHEA:21644"/>
        <dbReference type="ChEBI" id="CHEBI:15378"/>
        <dbReference type="ChEBI" id="CHEBI:17754"/>
        <dbReference type="ChEBI" id="CHEBI:30616"/>
        <dbReference type="ChEBI" id="CHEBI:57597"/>
        <dbReference type="ChEBI" id="CHEBI:456216"/>
        <dbReference type="EC" id="2.7.1.30"/>
    </reaction>
</comment>
<comment type="similarity">
    <text evidence="2">Belongs to the FGGY kinase family.</text>
</comment>
<protein>
    <recommendedName>
        <fullName evidence="3">glycerol kinase</fullName>
        <ecNumber evidence="3">2.7.1.30</ecNumber>
    </recommendedName>
    <alternativeName>
        <fullName evidence="9">ATP:glycerol 3-phosphotransferase</fullName>
    </alternativeName>
</protein>
<evidence type="ECO:0000256" key="7">
    <source>
        <dbReference type="ARBA" id="ARBA00022798"/>
    </source>
</evidence>
<reference evidence="13" key="1">
    <citation type="submission" date="2018-05" db="EMBL/GenBank/DDBJ databases">
        <authorList>
            <person name="Lanie J.A."/>
            <person name="Ng W.-L."/>
            <person name="Kazmierczak K.M."/>
            <person name="Andrzejewski T.M."/>
            <person name="Davidsen T.M."/>
            <person name="Wayne K.J."/>
            <person name="Tettelin H."/>
            <person name="Glass J.I."/>
            <person name="Rusch D."/>
            <person name="Podicherti R."/>
            <person name="Tsui H.-C.T."/>
            <person name="Winkler M.E."/>
        </authorList>
    </citation>
    <scope>NUCLEOTIDE SEQUENCE</scope>
</reference>
<dbReference type="PANTHER" id="PTHR10196">
    <property type="entry name" value="SUGAR KINASE"/>
    <property type="match status" value="1"/>
</dbReference>
<dbReference type="GO" id="GO:0004370">
    <property type="term" value="F:glycerol kinase activity"/>
    <property type="evidence" value="ECO:0007669"/>
    <property type="project" value="UniProtKB-EC"/>
</dbReference>
<dbReference type="InterPro" id="IPR018485">
    <property type="entry name" value="FGGY_C"/>
</dbReference>
<dbReference type="CDD" id="cd07769">
    <property type="entry name" value="ASKHA_NBD_FGGY_GK"/>
    <property type="match status" value="1"/>
</dbReference>
<evidence type="ECO:0000256" key="5">
    <source>
        <dbReference type="ARBA" id="ARBA00022741"/>
    </source>
</evidence>